<dbReference type="RefSeq" id="WP_302721270.1">
    <property type="nucleotide sequence ID" value="NZ_JAULRU010000264.1"/>
</dbReference>
<name>A0ABU4RU72_9GAMM</name>
<dbReference type="EMBL" id="JAXAFO010000004">
    <property type="protein sequence ID" value="MDX6848425.1"/>
    <property type="molecule type" value="Genomic_DNA"/>
</dbReference>
<evidence type="ECO:0000256" key="4">
    <source>
        <dbReference type="ARBA" id="ARBA00023136"/>
    </source>
</evidence>
<proteinExistence type="inferred from homology"/>
<comment type="similarity">
    <text evidence="6 7">Belongs to the FliO/MopB family.</text>
</comment>
<dbReference type="NCBIfam" id="TIGR03500">
    <property type="entry name" value="FliO_TIGR"/>
    <property type="match status" value="1"/>
</dbReference>
<dbReference type="InterPro" id="IPR022781">
    <property type="entry name" value="Flagellar_biosynth_FliO"/>
</dbReference>
<dbReference type="Proteomes" id="UP001273505">
    <property type="component" value="Unassembled WGS sequence"/>
</dbReference>
<protein>
    <recommendedName>
        <fullName evidence="7">Flagellar protein</fullName>
    </recommendedName>
</protein>
<accession>A0ABU4RU72</accession>
<keyword evidence="2 7" id="KW-0812">Transmembrane</keyword>
<comment type="subcellular location">
    <subcellularLocation>
        <location evidence="7">Cell membrane</location>
    </subcellularLocation>
    <subcellularLocation>
        <location evidence="7">Bacterial flagellum basal body</location>
    </subcellularLocation>
</comment>
<comment type="caution">
    <text evidence="9">The sequence shown here is derived from an EMBL/GenBank/DDBJ whole genome shotgun (WGS) entry which is preliminary data.</text>
</comment>
<feature type="region of interest" description="Disordered" evidence="8">
    <location>
        <begin position="137"/>
        <end position="156"/>
    </location>
</feature>
<dbReference type="PANTHER" id="PTHR38766:SF1">
    <property type="entry name" value="FLAGELLAR PROTEIN FLIO"/>
    <property type="match status" value="1"/>
</dbReference>
<evidence type="ECO:0000256" key="2">
    <source>
        <dbReference type="ARBA" id="ARBA00022692"/>
    </source>
</evidence>
<keyword evidence="9" id="KW-0969">Cilium</keyword>
<keyword evidence="4 7" id="KW-0472">Membrane</keyword>
<keyword evidence="9" id="KW-0282">Flagellum</keyword>
<keyword evidence="5 7" id="KW-0975">Bacterial flagellum</keyword>
<dbReference type="PANTHER" id="PTHR38766">
    <property type="entry name" value="FLAGELLAR PROTEIN FLIO"/>
    <property type="match status" value="1"/>
</dbReference>
<evidence type="ECO:0000313" key="9">
    <source>
        <dbReference type="EMBL" id="MDX6848425.1"/>
    </source>
</evidence>
<keyword evidence="3 7" id="KW-1133">Transmembrane helix</keyword>
<evidence type="ECO:0000256" key="8">
    <source>
        <dbReference type="SAM" id="MobiDB-lite"/>
    </source>
</evidence>
<keyword evidence="10" id="KW-1185">Reference proteome</keyword>
<feature type="transmembrane region" description="Helical" evidence="7">
    <location>
        <begin position="35"/>
        <end position="57"/>
    </location>
</feature>
<evidence type="ECO:0000256" key="7">
    <source>
        <dbReference type="RuleBase" id="RU362064"/>
    </source>
</evidence>
<gene>
    <name evidence="9" type="primary">fliO</name>
    <name evidence="9" type="ORF">SCD92_03575</name>
</gene>
<evidence type="ECO:0000256" key="1">
    <source>
        <dbReference type="ARBA" id="ARBA00022475"/>
    </source>
</evidence>
<evidence type="ECO:0000256" key="6">
    <source>
        <dbReference type="ARBA" id="ARBA00037937"/>
    </source>
</evidence>
<dbReference type="Pfam" id="PF04347">
    <property type="entry name" value="FliO"/>
    <property type="match status" value="1"/>
</dbReference>
<organism evidence="9 10">
    <name type="scientific">Gilvimarinus gilvus</name>
    <dbReference type="NCBI Taxonomy" id="3058038"/>
    <lineage>
        <taxon>Bacteria</taxon>
        <taxon>Pseudomonadati</taxon>
        <taxon>Pseudomonadota</taxon>
        <taxon>Gammaproteobacteria</taxon>
        <taxon>Cellvibrionales</taxon>
        <taxon>Cellvibrionaceae</taxon>
        <taxon>Gilvimarinus</taxon>
    </lineage>
</organism>
<dbReference type="InterPro" id="IPR052205">
    <property type="entry name" value="FliO/MopB"/>
</dbReference>
<evidence type="ECO:0000256" key="3">
    <source>
        <dbReference type="ARBA" id="ARBA00022989"/>
    </source>
</evidence>
<evidence type="ECO:0000313" key="10">
    <source>
        <dbReference type="Proteomes" id="UP001273505"/>
    </source>
</evidence>
<keyword evidence="9" id="KW-0966">Cell projection</keyword>
<sequence>MRTYVFGTIIWGLSSATIAQEAGNTAVKVGVGSGQLLTVLLSLCLVVAIIFVLSWLVRRIGMGGGFMARSAPIKVTASMALGTRERLVVVEVGGKHLLLGVTAQSIQLLQEFDEPITSMSSDVSGAFSEKLAAVMSGRGSDIGQSSKGESKSGADD</sequence>
<evidence type="ECO:0000256" key="5">
    <source>
        <dbReference type="ARBA" id="ARBA00023143"/>
    </source>
</evidence>
<keyword evidence="1 7" id="KW-1003">Cell membrane</keyword>
<reference evidence="9 10" key="1">
    <citation type="submission" date="2023-11" db="EMBL/GenBank/DDBJ databases">
        <title>Gilvimarinus fulvus sp. nov., isolated from the surface of Kelp.</title>
        <authorList>
            <person name="Sun Y.Y."/>
            <person name="Gong Y."/>
            <person name="Du Z.J."/>
        </authorList>
    </citation>
    <scope>NUCLEOTIDE SEQUENCE [LARGE SCALE GENOMIC DNA]</scope>
    <source>
        <strain evidence="9 10">SDUM040013</strain>
    </source>
</reference>